<keyword evidence="5" id="KW-0282">Flagellum</keyword>
<feature type="domain" description="FAD-binding" evidence="4">
    <location>
        <begin position="2"/>
        <end position="364"/>
    </location>
</feature>
<dbReference type="GO" id="GO:0004497">
    <property type="term" value="F:monooxygenase activity"/>
    <property type="evidence" value="ECO:0007669"/>
    <property type="project" value="UniProtKB-KW"/>
</dbReference>
<dbReference type="Gene3D" id="3.40.30.120">
    <property type="match status" value="1"/>
</dbReference>
<comment type="cofactor">
    <cofactor evidence="1">
        <name>FAD</name>
        <dbReference type="ChEBI" id="CHEBI:57692"/>
    </cofactor>
</comment>
<dbReference type="PRINTS" id="PR00420">
    <property type="entry name" value="RNGMNOXGNASE"/>
</dbReference>
<dbReference type="RefSeq" id="WP_274039095.1">
    <property type="nucleotide sequence ID" value="NZ_JANCPR020000004.1"/>
</dbReference>
<dbReference type="Proteomes" id="UP001214441">
    <property type="component" value="Unassembled WGS sequence"/>
</dbReference>
<keyword evidence="5" id="KW-0966">Cell projection</keyword>
<comment type="caution">
    <text evidence="5">The sequence shown here is derived from an EMBL/GenBank/DDBJ whole genome shotgun (WGS) entry which is preliminary data.</text>
</comment>
<dbReference type="Gene3D" id="3.30.70.2450">
    <property type="match status" value="1"/>
</dbReference>
<name>A0ABT6ZQF0_9ACTN</name>
<keyword evidence="5" id="KW-0969">Cilium</keyword>
<keyword evidence="3" id="KW-0274">FAD</keyword>
<dbReference type="InterPro" id="IPR050641">
    <property type="entry name" value="RIFMO-like"/>
</dbReference>
<organism evidence="5 6">
    <name type="scientific">Streptomyces iconiensis</name>
    <dbReference type="NCBI Taxonomy" id="1384038"/>
    <lineage>
        <taxon>Bacteria</taxon>
        <taxon>Bacillati</taxon>
        <taxon>Actinomycetota</taxon>
        <taxon>Actinomycetes</taxon>
        <taxon>Kitasatosporales</taxon>
        <taxon>Streptomycetaceae</taxon>
        <taxon>Streptomyces</taxon>
    </lineage>
</organism>
<dbReference type="Gene3D" id="3.50.50.60">
    <property type="entry name" value="FAD/NAD(P)-binding domain"/>
    <property type="match status" value="2"/>
</dbReference>
<keyword evidence="5" id="KW-0503">Monooxygenase</keyword>
<evidence type="ECO:0000259" key="4">
    <source>
        <dbReference type="Pfam" id="PF01494"/>
    </source>
</evidence>
<protein>
    <submittedName>
        <fullName evidence="5">FAD-dependent monooxygenase</fullName>
    </submittedName>
</protein>
<dbReference type="InterPro" id="IPR002938">
    <property type="entry name" value="FAD-bd"/>
</dbReference>
<evidence type="ECO:0000313" key="6">
    <source>
        <dbReference type="Proteomes" id="UP001214441"/>
    </source>
</evidence>
<accession>A0ABT6ZQF0</accession>
<keyword evidence="5" id="KW-0560">Oxidoreductase</keyword>
<keyword evidence="2" id="KW-0285">Flavoprotein</keyword>
<reference evidence="5 6" key="1">
    <citation type="submission" date="2023-05" db="EMBL/GenBank/DDBJ databases">
        <title>Streptantibioticus silvisoli sp. nov., acidotolerant actinomycetes 1 from pine litter.</title>
        <authorList>
            <person name="Swiecimska M."/>
            <person name="Golinska P."/>
            <person name="Sangal V."/>
            <person name="Wachnowicz B."/>
            <person name="Goodfellow M."/>
        </authorList>
    </citation>
    <scope>NUCLEOTIDE SEQUENCE [LARGE SCALE GENOMIC DNA]</scope>
    <source>
        <strain evidence="5 6">DSM 42109</strain>
    </source>
</reference>
<keyword evidence="6" id="KW-1185">Reference proteome</keyword>
<dbReference type="SUPFAM" id="SSF51905">
    <property type="entry name" value="FAD/NAD(P)-binding domain"/>
    <property type="match status" value="1"/>
</dbReference>
<evidence type="ECO:0000256" key="3">
    <source>
        <dbReference type="ARBA" id="ARBA00022827"/>
    </source>
</evidence>
<dbReference type="Pfam" id="PF21274">
    <property type="entry name" value="Rng_hyd_C"/>
    <property type="match status" value="1"/>
</dbReference>
<dbReference type="EMBL" id="JANCPR020000004">
    <property type="protein sequence ID" value="MDJ1131266.1"/>
    <property type="molecule type" value="Genomic_DNA"/>
</dbReference>
<sequence>MFDVVIVGGGPTGLFLATELRLAGARPLVLEQRSEPDLADKAHGLVGQVVRLLDHRGLFERCGGRGAPEPAPGVFYGGMPMPLHALGQENPMYLLPVNQRDLERVLSERAAELGAEVRRGWDVLSFAQTADGDGDGRVEVVARDPDGNETVFTTRYLVGCDGGRSLVRKQAGIAFPGTSDDHVVDRSALIGPSDRFRFKPGGRVVIDGVGEIPAMFHRTDGGVFTLLAHDPERPLINTAEWEENPAGSHPGPGTPMTLAEMEDSVERVLGVRLPLTPPPEGAPTLLRRLSGRNFRAADRYREGRVFIAGDAAHVSHGPTLNTALQDAANLAWKLAAAVQGWASEELLESYGTERRAAGERVLMHTRAGSALLAPGDDVTALRRLFAEFLGHTENVRMVAATMAGADVRYDMGEEHPAAPTGWFVPPLNVTTDDGQPRRLAELLHDARPLLLDLTGGNDVAATAEPWTDRVHHVRANADAAPAPALLIRPDGYVAWAGADPDSLKAALTRWFTPS</sequence>
<dbReference type="Pfam" id="PF01494">
    <property type="entry name" value="FAD_binding_3"/>
    <property type="match status" value="1"/>
</dbReference>
<proteinExistence type="predicted"/>
<dbReference type="PANTHER" id="PTHR43004">
    <property type="entry name" value="TRK SYSTEM POTASSIUM UPTAKE PROTEIN"/>
    <property type="match status" value="1"/>
</dbReference>
<dbReference type="InterPro" id="IPR036188">
    <property type="entry name" value="FAD/NAD-bd_sf"/>
</dbReference>
<dbReference type="PANTHER" id="PTHR43004:SF19">
    <property type="entry name" value="BINDING MONOOXYGENASE, PUTATIVE (JCVI)-RELATED"/>
    <property type="match status" value="1"/>
</dbReference>
<evidence type="ECO:0000256" key="1">
    <source>
        <dbReference type="ARBA" id="ARBA00001974"/>
    </source>
</evidence>
<evidence type="ECO:0000256" key="2">
    <source>
        <dbReference type="ARBA" id="ARBA00022630"/>
    </source>
</evidence>
<gene>
    <name evidence="5" type="ORF">NMN56_004705</name>
</gene>
<evidence type="ECO:0000313" key="5">
    <source>
        <dbReference type="EMBL" id="MDJ1131266.1"/>
    </source>
</evidence>